<accession>A0A3B0N9H5</accession>
<dbReference type="EMBL" id="UIVT01000002">
    <property type="protein sequence ID" value="SVP90868.1"/>
    <property type="molecule type" value="Genomic_DNA"/>
</dbReference>
<dbReference type="VEuPathDB" id="PiroplasmaDB:TA14000"/>
<proteinExistence type="predicted"/>
<dbReference type="EMBL" id="UIVS01000002">
    <property type="protein sequence ID" value="SVP91435.1"/>
    <property type="molecule type" value="Genomic_DNA"/>
</dbReference>
<organism evidence="1">
    <name type="scientific">Theileria annulata</name>
    <dbReference type="NCBI Taxonomy" id="5874"/>
    <lineage>
        <taxon>Eukaryota</taxon>
        <taxon>Sar</taxon>
        <taxon>Alveolata</taxon>
        <taxon>Apicomplexa</taxon>
        <taxon>Aconoidasida</taxon>
        <taxon>Piroplasmida</taxon>
        <taxon>Theileriidae</taxon>
        <taxon>Theileria</taxon>
    </lineage>
</organism>
<name>A0A3B0N9H5_THEAN</name>
<dbReference type="AlphaFoldDB" id="A0A3B0N9H5"/>
<reference evidence="1" key="1">
    <citation type="submission" date="2018-07" db="EMBL/GenBank/DDBJ databases">
        <authorList>
            <person name="Quirk P.G."/>
            <person name="Krulwich T.A."/>
        </authorList>
    </citation>
    <scope>NUCLEOTIDE SEQUENCE</scope>
    <source>
        <strain evidence="1">Anand</strain>
    </source>
</reference>
<evidence type="ECO:0000313" key="1">
    <source>
        <dbReference type="EMBL" id="SVP90868.1"/>
    </source>
</evidence>
<protein>
    <submittedName>
        <fullName evidence="1">Uncharacterized protein</fullName>
    </submittedName>
</protein>
<sequence length="185" mass="21544">MLKISNLYRSQKVCDALVMFGAHIYRIPFVSHPGVMAVAQLLEMKSLVEHRAHFTQEDVNRMYHFDSELAKKAQVAVDHNLPISHYNLDYLHKPGFLESLLEEKKLNEKIANEVLSAPEGDYKQPESLKSYKSITVPVEWRQHELAFTDLMVDVQPSIKREMETQAKMRKFVEEHEKTFKTKSNN</sequence>
<evidence type="ECO:0000313" key="2">
    <source>
        <dbReference type="EMBL" id="SVP91435.1"/>
    </source>
</evidence>
<gene>
    <name evidence="1" type="ORF">TAT_000157900</name>
    <name evidence="2" type="ORF">TAV_000158100</name>
</gene>